<evidence type="ECO:0000256" key="4">
    <source>
        <dbReference type="ARBA" id="ARBA00022989"/>
    </source>
</evidence>
<sequence>MSTSTRPLLGYAFVLSAAVLFAVNAGVSRIPLRSGTDIETFTAVRVTGALLVIVLIAALTERTAFRLPRGRQVPLVIGLGLVGVAGLQGFYNVAIDRLPLSIALLVEYLGPVWVVLWVRFARREPVQPRMWPALGLALVGLALVGQIWSGVTVDGIGLLAAFAAGLCFAAYFLLGERDTGGMTPLAVILWAFLVATLVLNVVQPFWTADQLGASASVLGRLDHLSVPAWVAMTSVVVLGTTAPFFLLLLALRHLPAMTVSVVAMLEPAGAVVVGWLWFAESLTPVQVGGVLLVLVGIVLAQTSRRVPADSLPPTPV</sequence>
<comment type="caution">
    <text evidence="8">The sequence shown here is derived from an EMBL/GenBank/DDBJ whole genome shotgun (WGS) entry which is preliminary data.</text>
</comment>
<keyword evidence="5 6" id="KW-0472">Membrane</keyword>
<feature type="transmembrane region" description="Helical" evidence="6">
    <location>
        <begin position="226"/>
        <end position="251"/>
    </location>
</feature>
<feature type="transmembrane region" description="Helical" evidence="6">
    <location>
        <begin position="97"/>
        <end position="118"/>
    </location>
</feature>
<evidence type="ECO:0000313" key="8">
    <source>
        <dbReference type="EMBL" id="GAA1744562.1"/>
    </source>
</evidence>
<dbReference type="Proteomes" id="UP001501057">
    <property type="component" value="Unassembled WGS sequence"/>
</dbReference>
<evidence type="ECO:0000256" key="6">
    <source>
        <dbReference type="SAM" id="Phobius"/>
    </source>
</evidence>
<evidence type="ECO:0000313" key="9">
    <source>
        <dbReference type="Proteomes" id="UP001501057"/>
    </source>
</evidence>
<dbReference type="SUPFAM" id="SSF103481">
    <property type="entry name" value="Multidrug resistance efflux transporter EmrE"/>
    <property type="match status" value="2"/>
</dbReference>
<dbReference type="EMBL" id="BAAAME010000004">
    <property type="protein sequence ID" value="GAA1744562.1"/>
    <property type="molecule type" value="Genomic_DNA"/>
</dbReference>
<dbReference type="InterPro" id="IPR050638">
    <property type="entry name" value="AA-Vitamin_Transporters"/>
</dbReference>
<accession>A0ABN2JZ89</accession>
<keyword evidence="3 6" id="KW-0812">Transmembrane</keyword>
<evidence type="ECO:0000256" key="2">
    <source>
        <dbReference type="ARBA" id="ARBA00007362"/>
    </source>
</evidence>
<feature type="transmembrane region" description="Helical" evidence="6">
    <location>
        <begin position="155"/>
        <end position="174"/>
    </location>
</feature>
<comment type="similarity">
    <text evidence="2">Belongs to the EamA transporter family.</text>
</comment>
<keyword evidence="4 6" id="KW-1133">Transmembrane helix</keyword>
<evidence type="ECO:0000259" key="7">
    <source>
        <dbReference type="Pfam" id="PF00892"/>
    </source>
</evidence>
<gene>
    <name evidence="8" type="ORF">GCM10009710_25760</name>
</gene>
<dbReference type="InterPro" id="IPR000620">
    <property type="entry name" value="EamA_dom"/>
</dbReference>
<feature type="transmembrane region" description="Helical" evidence="6">
    <location>
        <begin position="72"/>
        <end position="91"/>
    </location>
</feature>
<dbReference type="PANTHER" id="PTHR32322">
    <property type="entry name" value="INNER MEMBRANE TRANSPORTER"/>
    <property type="match status" value="1"/>
</dbReference>
<dbReference type="Pfam" id="PF00892">
    <property type="entry name" value="EamA"/>
    <property type="match status" value="2"/>
</dbReference>
<feature type="transmembrane region" description="Helical" evidence="6">
    <location>
        <begin position="284"/>
        <end position="300"/>
    </location>
</feature>
<feature type="transmembrane region" description="Helical" evidence="6">
    <location>
        <begin position="258"/>
        <end position="278"/>
    </location>
</feature>
<dbReference type="RefSeq" id="WP_344202301.1">
    <property type="nucleotide sequence ID" value="NZ_BAAAME010000004.1"/>
</dbReference>
<dbReference type="PANTHER" id="PTHR32322:SF2">
    <property type="entry name" value="EAMA DOMAIN-CONTAINING PROTEIN"/>
    <property type="match status" value="1"/>
</dbReference>
<reference evidence="8 9" key="1">
    <citation type="journal article" date="2019" name="Int. J. Syst. Evol. Microbiol.">
        <title>The Global Catalogue of Microorganisms (GCM) 10K type strain sequencing project: providing services to taxonomists for standard genome sequencing and annotation.</title>
        <authorList>
            <consortium name="The Broad Institute Genomics Platform"/>
            <consortium name="The Broad Institute Genome Sequencing Center for Infectious Disease"/>
            <person name="Wu L."/>
            <person name="Ma J."/>
        </authorList>
    </citation>
    <scope>NUCLEOTIDE SEQUENCE [LARGE SCALE GENOMIC DNA]</scope>
    <source>
        <strain evidence="8 9">JCM 13518</strain>
    </source>
</reference>
<proteinExistence type="inferred from homology"/>
<comment type="subcellular location">
    <subcellularLocation>
        <location evidence="1">Membrane</location>
        <topology evidence="1">Multi-pass membrane protein</topology>
    </subcellularLocation>
</comment>
<organism evidence="8 9">
    <name type="scientific">Aeromicrobium alkaliterrae</name>
    <dbReference type="NCBI Taxonomy" id="302168"/>
    <lineage>
        <taxon>Bacteria</taxon>
        <taxon>Bacillati</taxon>
        <taxon>Actinomycetota</taxon>
        <taxon>Actinomycetes</taxon>
        <taxon>Propionibacteriales</taxon>
        <taxon>Nocardioidaceae</taxon>
        <taxon>Aeromicrobium</taxon>
    </lineage>
</organism>
<feature type="transmembrane region" description="Helical" evidence="6">
    <location>
        <begin position="41"/>
        <end position="60"/>
    </location>
</feature>
<feature type="transmembrane region" description="Helical" evidence="6">
    <location>
        <begin position="186"/>
        <end position="206"/>
    </location>
</feature>
<name>A0ABN2JZ89_9ACTN</name>
<dbReference type="Gene3D" id="1.10.3730.20">
    <property type="match status" value="2"/>
</dbReference>
<feature type="domain" description="EamA" evidence="7">
    <location>
        <begin position="9"/>
        <end position="144"/>
    </location>
</feature>
<evidence type="ECO:0000256" key="1">
    <source>
        <dbReference type="ARBA" id="ARBA00004141"/>
    </source>
</evidence>
<keyword evidence="9" id="KW-1185">Reference proteome</keyword>
<protein>
    <submittedName>
        <fullName evidence="8">EamA family transporter</fullName>
    </submittedName>
</protein>
<evidence type="ECO:0000256" key="3">
    <source>
        <dbReference type="ARBA" id="ARBA00022692"/>
    </source>
</evidence>
<evidence type="ECO:0000256" key="5">
    <source>
        <dbReference type="ARBA" id="ARBA00023136"/>
    </source>
</evidence>
<dbReference type="InterPro" id="IPR037185">
    <property type="entry name" value="EmrE-like"/>
</dbReference>
<feature type="transmembrane region" description="Helical" evidence="6">
    <location>
        <begin position="130"/>
        <end position="149"/>
    </location>
</feature>
<feature type="domain" description="EamA" evidence="7">
    <location>
        <begin position="156"/>
        <end position="299"/>
    </location>
</feature>